<name>A0A974E2J9_XENLA</name>
<reference evidence="2" key="1">
    <citation type="journal article" date="2016" name="Nature">
        <title>Genome evolution in the allotetraploid frog Xenopus laevis.</title>
        <authorList>
            <person name="Session A.M."/>
            <person name="Uno Y."/>
            <person name="Kwon T."/>
            <person name="Chapman J.A."/>
            <person name="Toyoda A."/>
            <person name="Takahashi S."/>
            <person name="Fukui A."/>
            <person name="Hikosaka A."/>
            <person name="Suzuki A."/>
            <person name="Kondo M."/>
            <person name="van Heeringen S.J."/>
            <person name="Quigley I."/>
            <person name="Heinz S."/>
            <person name="Ogino H."/>
            <person name="Ochi H."/>
            <person name="Hellsten U."/>
            <person name="Lyons J.B."/>
            <person name="Simakov O."/>
            <person name="Putnam N."/>
            <person name="Stites J."/>
            <person name="Kuroki Y."/>
            <person name="Tanaka T."/>
            <person name="Michiue T."/>
            <person name="Watanabe M."/>
            <person name="Bogdanovic O."/>
            <person name="Lister R."/>
            <person name="Georgiou G."/>
            <person name="Paranjpe S.S."/>
            <person name="van Kruijsbergen I."/>
            <person name="Shu S."/>
            <person name="Carlson J."/>
            <person name="Kinoshita T."/>
            <person name="Ohta Y."/>
            <person name="Mawaribuchi S."/>
            <person name="Jenkins J."/>
            <person name="Grimwood J."/>
            <person name="Schmutz J."/>
            <person name="Mitros T."/>
            <person name="Mozaffari S.V."/>
            <person name="Suzuki Y."/>
            <person name="Haramoto Y."/>
            <person name="Yamamoto T.S."/>
            <person name="Takagi C."/>
            <person name="Heald R."/>
            <person name="Miller K."/>
            <person name="Haudenschild C."/>
            <person name="Kitzman J."/>
            <person name="Nakayama T."/>
            <person name="Izutsu Y."/>
            <person name="Robert J."/>
            <person name="Fortriede J."/>
            <person name="Burns K."/>
            <person name="Lotay V."/>
            <person name="Karimi K."/>
            <person name="Yasuoka Y."/>
            <person name="Dichmann D.S."/>
            <person name="Flajnik M.F."/>
            <person name="Houston D.W."/>
            <person name="Shendure J."/>
            <person name="DuPasquier L."/>
            <person name="Vize P.D."/>
            <person name="Zorn A.M."/>
            <person name="Ito M."/>
            <person name="Marcotte E.M."/>
            <person name="Wallingford J.B."/>
            <person name="Ito Y."/>
            <person name="Asashima M."/>
            <person name="Ueno N."/>
            <person name="Matsuda Y."/>
            <person name="Veenstra G.J."/>
            <person name="Fujiyama A."/>
            <person name="Harland R.M."/>
            <person name="Taira M."/>
            <person name="Rokhsar D.S."/>
        </authorList>
    </citation>
    <scope>NUCLEOTIDE SEQUENCE [LARGE SCALE GENOMIC DNA]</scope>
    <source>
        <strain evidence="2">J</strain>
    </source>
</reference>
<dbReference type="AlphaFoldDB" id="A0A974E2J9"/>
<dbReference type="OMA" id="PKEWIQA"/>
<gene>
    <name evidence="1" type="ORF">XELAEV_18007755mg</name>
</gene>
<protein>
    <submittedName>
        <fullName evidence="1">Uncharacterized protein</fullName>
    </submittedName>
</protein>
<dbReference type="Proteomes" id="UP000694892">
    <property type="component" value="Chromosome 1L"/>
</dbReference>
<evidence type="ECO:0000313" key="1">
    <source>
        <dbReference type="EMBL" id="OCU01996.1"/>
    </source>
</evidence>
<dbReference type="EMBL" id="CM004466">
    <property type="protein sequence ID" value="OCU01996.1"/>
    <property type="molecule type" value="Genomic_DNA"/>
</dbReference>
<evidence type="ECO:0000313" key="2">
    <source>
        <dbReference type="Proteomes" id="UP000694892"/>
    </source>
</evidence>
<accession>A0A974E2J9</accession>
<sequence length="322" mass="37073">MAIAPKILGHAPIKIQGPFFAHLASLFRQFIWGKNRCRLSIKMLQRPKTDGGMALPDMHLYYLAAQLSQIRTLKNAQPEDALYQLWQCLLKTDLPPFYAILALNLYRTKQMISNYFLVESQKLCLQWSLQLVQPAVLELQTPLWSNCKLAPLDKLSTPKEWIQAGVWSIGQVWSDNGMVPFNELRQTYSLPNSQWLIYHKVRAALYRLNKSKRLQFGTSSIMEQLISAGSDWRSRGPPGCEPRGPRFELPLDPKWYISGIDPPHQLTHPAKKILHKILFQARKLIAQLWKSQLPPLYADWEKSVQNMCNVEQLGETITLTKI</sequence>
<proteinExistence type="predicted"/>
<organism evidence="1 2">
    <name type="scientific">Xenopus laevis</name>
    <name type="common">African clawed frog</name>
    <dbReference type="NCBI Taxonomy" id="8355"/>
    <lineage>
        <taxon>Eukaryota</taxon>
        <taxon>Metazoa</taxon>
        <taxon>Chordata</taxon>
        <taxon>Craniata</taxon>
        <taxon>Vertebrata</taxon>
        <taxon>Euteleostomi</taxon>
        <taxon>Amphibia</taxon>
        <taxon>Batrachia</taxon>
        <taxon>Anura</taxon>
        <taxon>Pipoidea</taxon>
        <taxon>Pipidae</taxon>
        <taxon>Xenopodinae</taxon>
        <taxon>Xenopus</taxon>
        <taxon>Xenopus</taxon>
    </lineage>
</organism>